<feature type="transmembrane region" description="Helical" evidence="2">
    <location>
        <begin position="407"/>
        <end position="429"/>
    </location>
</feature>
<keyword evidence="2" id="KW-0812">Transmembrane</keyword>
<sequence>MSQNRNSPPRTRPDLGGPTGHHRSRRDARARSTEGEQEAVVEGVTGLRPPIPSAEDPYVPPEGPRWGAAVVAGGAAAIVGWVLLAALSTLAWLTAPVGSYGGVLKVSTQLWLAGHGGGLVVGATRWTLVPFGLSVVLGLLLAQVGIAVLRRLGEPEDSPQGTRLLRGALMGLTYAVVVAVTGLLAGGPAQAGKALGGAVVLTVLASWWSRSRVRLRNRLWWPAPVVEAARALAVGLLALLVVGAAALVTGLVVHRGELVLLTQGIGGGALGGLGVVLAQAAYVPTFVLWAMSYTLGAGFGLGDGSLVSPSDTHLGLLPGWPISAALPAPGPGTTLDLAWLAGGVLAGGLAAWVYLRRSRWTRPDTGMLFGGLVGVGLGLLATLVGLLSRGDLGVARLAGLGPRPLELLVLGTVLTTGGGLATGLAYGIVRSVTALRRRRAAAAAASADSAATLGDPPSSGISESPAVQASAAPHAGEGPRPATVTEDAPEVSGPVLANDDPNPVDDLNPVDEPAGPDDTSTGR</sequence>
<evidence type="ECO:0000313" key="3">
    <source>
        <dbReference type="EMBL" id="SDB89300.1"/>
    </source>
</evidence>
<evidence type="ECO:0000256" key="1">
    <source>
        <dbReference type="SAM" id="MobiDB-lite"/>
    </source>
</evidence>
<dbReference type="Pfam" id="PF19877">
    <property type="entry name" value="DUF6350"/>
    <property type="match status" value="1"/>
</dbReference>
<dbReference type="EMBL" id="FMYF01000006">
    <property type="protein sequence ID" value="SDB89300.1"/>
    <property type="molecule type" value="Genomic_DNA"/>
</dbReference>
<feature type="compositionally biased region" description="Low complexity" evidence="1">
    <location>
        <begin position="494"/>
        <end position="513"/>
    </location>
</feature>
<dbReference type="AlphaFoldDB" id="A0A1G6H4T3"/>
<proteinExistence type="predicted"/>
<evidence type="ECO:0000256" key="2">
    <source>
        <dbReference type="SAM" id="Phobius"/>
    </source>
</evidence>
<feature type="transmembrane region" description="Helical" evidence="2">
    <location>
        <begin position="164"/>
        <end position="185"/>
    </location>
</feature>
<feature type="transmembrane region" description="Helical" evidence="2">
    <location>
        <begin position="66"/>
        <end position="93"/>
    </location>
</feature>
<organism evidence="3 4">
    <name type="scientific">Raineyella antarctica</name>
    <dbReference type="NCBI Taxonomy" id="1577474"/>
    <lineage>
        <taxon>Bacteria</taxon>
        <taxon>Bacillati</taxon>
        <taxon>Actinomycetota</taxon>
        <taxon>Actinomycetes</taxon>
        <taxon>Propionibacteriales</taxon>
        <taxon>Propionibacteriaceae</taxon>
        <taxon>Raineyella</taxon>
    </lineage>
</organism>
<evidence type="ECO:0000313" key="4">
    <source>
        <dbReference type="Proteomes" id="UP000199086"/>
    </source>
</evidence>
<protein>
    <submittedName>
        <fullName evidence="3">Uncharacterized protein</fullName>
    </submittedName>
</protein>
<reference evidence="3 4" key="1">
    <citation type="submission" date="2016-06" db="EMBL/GenBank/DDBJ databases">
        <authorList>
            <person name="Olsen C.W."/>
            <person name="Carey S."/>
            <person name="Hinshaw L."/>
            <person name="Karasin A.I."/>
        </authorList>
    </citation>
    <scope>NUCLEOTIDE SEQUENCE [LARGE SCALE GENOMIC DNA]</scope>
    <source>
        <strain evidence="3 4">LZ-22</strain>
    </source>
</reference>
<dbReference type="Proteomes" id="UP000199086">
    <property type="component" value="Unassembled WGS sequence"/>
</dbReference>
<dbReference type="OrthoDB" id="3742900at2"/>
<name>A0A1G6H4T3_9ACTN</name>
<accession>A0A1G6H4T3</accession>
<keyword evidence="4" id="KW-1185">Reference proteome</keyword>
<gene>
    <name evidence="3" type="ORF">GA0111570_106217</name>
</gene>
<dbReference type="RefSeq" id="WP_092610852.1">
    <property type="nucleotide sequence ID" value="NZ_FMYF01000006.1"/>
</dbReference>
<dbReference type="InterPro" id="IPR045931">
    <property type="entry name" value="DUF6350"/>
</dbReference>
<feature type="transmembrane region" description="Helical" evidence="2">
    <location>
        <begin position="258"/>
        <end position="278"/>
    </location>
</feature>
<feature type="region of interest" description="Disordered" evidence="1">
    <location>
        <begin position="1"/>
        <end position="41"/>
    </location>
</feature>
<feature type="transmembrane region" description="Helical" evidence="2">
    <location>
        <begin position="337"/>
        <end position="355"/>
    </location>
</feature>
<keyword evidence="2" id="KW-0472">Membrane</keyword>
<feature type="transmembrane region" description="Helical" evidence="2">
    <location>
        <begin position="229"/>
        <end position="252"/>
    </location>
</feature>
<feature type="region of interest" description="Disordered" evidence="1">
    <location>
        <begin position="446"/>
        <end position="523"/>
    </location>
</feature>
<feature type="transmembrane region" description="Helical" evidence="2">
    <location>
        <begin position="128"/>
        <end position="152"/>
    </location>
</feature>
<feature type="transmembrane region" description="Helical" evidence="2">
    <location>
        <begin position="191"/>
        <end position="208"/>
    </location>
</feature>
<keyword evidence="2" id="KW-1133">Transmembrane helix</keyword>
<feature type="transmembrane region" description="Helical" evidence="2">
    <location>
        <begin position="285"/>
        <end position="302"/>
    </location>
</feature>
<dbReference type="STRING" id="1577474.GA0111570_106217"/>
<feature type="transmembrane region" description="Helical" evidence="2">
    <location>
        <begin position="367"/>
        <end position="387"/>
    </location>
</feature>